<keyword evidence="13" id="KW-1185">Reference proteome</keyword>
<dbReference type="GO" id="GO:0071555">
    <property type="term" value="P:cell wall organization"/>
    <property type="evidence" value="ECO:0007669"/>
    <property type="project" value="UniProtKB-KW"/>
</dbReference>
<evidence type="ECO:0000256" key="2">
    <source>
        <dbReference type="ARBA" id="ARBA00022729"/>
    </source>
</evidence>
<feature type="chain" id="PRO_5037834969" evidence="10">
    <location>
        <begin position="27"/>
        <end position="481"/>
    </location>
</feature>
<dbReference type="OrthoDB" id="5291989at2"/>
<feature type="binding site" evidence="8">
    <location>
        <position position="218"/>
    </location>
    <ligand>
        <name>substrate</name>
    </ligand>
</feature>
<keyword evidence="12" id="KW-0121">Carboxypeptidase</keyword>
<keyword evidence="5" id="KW-0573">Peptidoglycan synthesis</keyword>
<reference evidence="12" key="1">
    <citation type="submission" date="2019-03" db="EMBL/GenBank/DDBJ databases">
        <title>Afifella sp. nov., isolated from activated sludge.</title>
        <authorList>
            <person name="Li Q."/>
            <person name="Liu Y."/>
        </authorList>
    </citation>
    <scope>NUCLEOTIDE SEQUENCE</scope>
    <source>
        <strain evidence="12">L72</strain>
    </source>
</reference>
<evidence type="ECO:0000256" key="3">
    <source>
        <dbReference type="ARBA" id="ARBA00022801"/>
    </source>
</evidence>
<evidence type="ECO:0000256" key="9">
    <source>
        <dbReference type="RuleBase" id="RU004016"/>
    </source>
</evidence>
<protein>
    <submittedName>
        <fullName evidence="12">D-alanyl-D-alanine carboxypeptidase</fullName>
    </submittedName>
</protein>
<dbReference type="AlphaFoldDB" id="A0A964WS75"/>
<evidence type="ECO:0000313" key="13">
    <source>
        <dbReference type="Proteomes" id="UP000773614"/>
    </source>
</evidence>
<dbReference type="GO" id="GO:0009252">
    <property type="term" value="P:peptidoglycan biosynthetic process"/>
    <property type="evidence" value="ECO:0007669"/>
    <property type="project" value="UniProtKB-KW"/>
</dbReference>
<evidence type="ECO:0000256" key="6">
    <source>
        <dbReference type="ARBA" id="ARBA00023316"/>
    </source>
</evidence>
<feature type="signal peptide" evidence="10">
    <location>
        <begin position="1"/>
        <end position="26"/>
    </location>
</feature>
<evidence type="ECO:0000256" key="1">
    <source>
        <dbReference type="ARBA" id="ARBA00007164"/>
    </source>
</evidence>
<accession>A0A964WS75</accession>
<dbReference type="GO" id="GO:0009002">
    <property type="term" value="F:serine-type D-Ala-D-Ala carboxypeptidase activity"/>
    <property type="evidence" value="ECO:0007669"/>
    <property type="project" value="InterPro"/>
</dbReference>
<dbReference type="InterPro" id="IPR018044">
    <property type="entry name" value="Peptidase_S11"/>
</dbReference>
<evidence type="ECO:0000256" key="8">
    <source>
        <dbReference type="PIRSR" id="PIRSR618044-2"/>
    </source>
</evidence>
<evidence type="ECO:0000256" key="5">
    <source>
        <dbReference type="ARBA" id="ARBA00022984"/>
    </source>
</evidence>
<organism evidence="12 13">
    <name type="scientific">Propylenella binzhouense</name>
    <dbReference type="NCBI Taxonomy" id="2555902"/>
    <lineage>
        <taxon>Bacteria</taxon>
        <taxon>Pseudomonadati</taxon>
        <taxon>Pseudomonadota</taxon>
        <taxon>Alphaproteobacteria</taxon>
        <taxon>Hyphomicrobiales</taxon>
        <taxon>Propylenellaceae</taxon>
        <taxon>Propylenella</taxon>
    </lineage>
</organism>
<dbReference type="Pfam" id="PF05036">
    <property type="entry name" value="SPOR"/>
    <property type="match status" value="1"/>
</dbReference>
<evidence type="ECO:0000256" key="4">
    <source>
        <dbReference type="ARBA" id="ARBA00022960"/>
    </source>
</evidence>
<evidence type="ECO:0000313" key="12">
    <source>
        <dbReference type="EMBL" id="MYZ46657.1"/>
    </source>
</evidence>
<dbReference type="Proteomes" id="UP000773614">
    <property type="component" value="Unassembled WGS sequence"/>
</dbReference>
<gene>
    <name evidence="12" type="ORF">E4O86_02850</name>
</gene>
<dbReference type="InterPro" id="IPR001967">
    <property type="entry name" value="Peptidase_S11_N"/>
</dbReference>
<dbReference type="Pfam" id="PF00768">
    <property type="entry name" value="Peptidase_S11"/>
    <property type="match status" value="1"/>
</dbReference>
<dbReference type="InterPro" id="IPR036680">
    <property type="entry name" value="SPOR-like_sf"/>
</dbReference>
<feature type="active site" evidence="7">
    <location>
        <position position="116"/>
    </location>
</feature>
<proteinExistence type="inferred from homology"/>
<dbReference type="EMBL" id="SPKJ01000005">
    <property type="protein sequence ID" value="MYZ46657.1"/>
    <property type="molecule type" value="Genomic_DNA"/>
</dbReference>
<feature type="active site" description="Acyl-ester intermediate" evidence="7">
    <location>
        <position position="56"/>
    </location>
</feature>
<dbReference type="GO" id="GO:0008360">
    <property type="term" value="P:regulation of cell shape"/>
    <property type="evidence" value="ECO:0007669"/>
    <property type="project" value="UniProtKB-KW"/>
</dbReference>
<comment type="caution">
    <text evidence="12">The sequence shown here is derived from an EMBL/GenBank/DDBJ whole genome shotgun (WGS) entry which is preliminary data.</text>
</comment>
<dbReference type="PROSITE" id="PS51724">
    <property type="entry name" value="SPOR"/>
    <property type="match status" value="1"/>
</dbReference>
<feature type="domain" description="SPOR" evidence="11">
    <location>
        <begin position="397"/>
        <end position="481"/>
    </location>
</feature>
<evidence type="ECO:0000256" key="7">
    <source>
        <dbReference type="PIRSR" id="PIRSR618044-1"/>
    </source>
</evidence>
<dbReference type="PRINTS" id="PR00725">
    <property type="entry name" value="DADACBPTASE1"/>
</dbReference>
<keyword evidence="12" id="KW-0645">Protease</keyword>
<keyword evidence="3" id="KW-0378">Hydrolase</keyword>
<sequence length="481" mass="51375">MRRLPSIAFALAVVLSLLSVAAPASAAERYAALVVDAKSGETLYERYADEPRYPASLTKMMTLYILFEEMSAGRVTLDTQFTVSKYAASMPPSKLGIPAGRTIRVEDAIKALCVKSANDIAVVVAENIEGSVEAFARRMNRTARAIGMSRTTFNNPNGLPDPTQKTTARDMARLGRALQDRFPRYFAFFSTRTFTWGRATYRNTNHLLGTVDGVEGIKTGYTRASGFNLVTSVKRGDRRIVAVVLGGATSASRNAHMKQLIADYLPDASRGKRTAPLLIADTGAISGTPLPRIRPGYEPPALLASAEIGRPAADEAMGDAVVAVASAVPNARPDGIGGDQIAARIMAAQEVAQLAYAPAVSSSHDDPIARLAELAQSKAAHMQPRPRTAAEAASLAPSSRAGWQIQIAAVPSREDADALLEKVSGSARAIVRDREPFTMPVNAGGTTLYRVRFAGFEGKDEARAACRQLKRQSITCLAVPN</sequence>
<dbReference type="SUPFAM" id="SSF110997">
    <property type="entry name" value="Sporulation related repeat"/>
    <property type="match status" value="1"/>
</dbReference>
<dbReference type="GO" id="GO:0042834">
    <property type="term" value="F:peptidoglycan binding"/>
    <property type="evidence" value="ECO:0007669"/>
    <property type="project" value="InterPro"/>
</dbReference>
<keyword evidence="6" id="KW-0961">Cell wall biogenesis/degradation</keyword>
<evidence type="ECO:0000259" key="11">
    <source>
        <dbReference type="PROSITE" id="PS51724"/>
    </source>
</evidence>
<evidence type="ECO:0000256" key="10">
    <source>
        <dbReference type="SAM" id="SignalP"/>
    </source>
</evidence>
<keyword evidence="2 10" id="KW-0732">Signal</keyword>
<dbReference type="PANTHER" id="PTHR21581">
    <property type="entry name" value="D-ALANYL-D-ALANINE CARBOXYPEPTIDASE"/>
    <property type="match status" value="1"/>
</dbReference>
<dbReference type="InterPro" id="IPR012338">
    <property type="entry name" value="Beta-lactam/transpept-like"/>
</dbReference>
<name>A0A964WS75_9HYPH</name>
<dbReference type="InterPro" id="IPR007730">
    <property type="entry name" value="SPOR-like_dom"/>
</dbReference>
<feature type="active site" description="Proton acceptor" evidence="7">
    <location>
        <position position="59"/>
    </location>
</feature>
<dbReference type="Gene3D" id="3.30.70.1070">
    <property type="entry name" value="Sporulation related repeat"/>
    <property type="match status" value="1"/>
</dbReference>
<keyword evidence="4" id="KW-0133">Cell shape</keyword>
<comment type="similarity">
    <text evidence="1 9">Belongs to the peptidase S11 family.</text>
</comment>
<dbReference type="PANTHER" id="PTHR21581:SF6">
    <property type="entry name" value="TRAFFICKING PROTEIN PARTICLE COMPLEX SUBUNIT 12"/>
    <property type="match status" value="1"/>
</dbReference>
<dbReference type="GO" id="GO:0006508">
    <property type="term" value="P:proteolysis"/>
    <property type="evidence" value="ECO:0007669"/>
    <property type="project" value="InterPro"/>
</dbReference>
<dbReference type="Gene3D" id="3.40.710.10">
    <property type="entry name" value="DD-peptidase/beta-lactamase superfamily"/>
    <property type="match status" value="1"/>
</dbReference>
<dbReference type="SUPFAM" id="SSF56601">
    <property type="entry name" value="beta-lactamase/transpeptidase-like"/>
    <property type="match status" value="1"/>
</dbReference>